<evidence type="ECO:0000313" key="2">
    <source>
        <dbReference type="WBParaSite" id="PSU_v2.g10085.t1"/>
    </source>
</evidence>
<dbReference type="Gene3D" id="2.60.40.3170">
    <property type="match status" value="1"/>
</dbReference>
<organism evidence="1 2">
    <name type="scientific">Panagrolaimus superbus</name>
    <dbReference type="NCBI Taxonomy" id="310955"/>
    <lineage>
        <taxon>Eukaryota</taxon>
        <taxon>Metazoa</taxon>
        <taxon>Ecdysozoa</taxon>
        <taxon>Nematoda</taxon>
        <taxon>Chromadorea</taxon>
        <taxon>Rhabditida</taxon>
        <taxon>Tylenchina</taxon>
        <taxon>Panagrolaimomorpha</taxon>
        <taxon>Panagrolaimoidea</taxon>
        <taxon>Panagrolaimidae</taxon>
        <taxon>Panagrolaimus</taxon>
    </lineage>
</organism>
<sequence>MQNRKRKLKIIDENSGKNGILINLKENDVIKDGYEIELSNDTIDFSPIKKKIKLQSTVLTDAENFVAYSNFAENNSFKITIEKEKLKSGTLNYTEIYGIDSTKMPLFDQLFYLPITVILPRILTNEDGYCIKEENLELKPNFPHRFFILSPKECFQCVVKVFVKTLASLYLQYSTENCTVESGTGKWLEFNEEINFQTYDIQINGNKIHEIAIFPDCYKPCKM</sequence>
<protein>
    <submittedName>
        <fullName evidence="2">Uncharacterized protein</fullName>
    </submittedName>
</protein>
<evidence type="ECO:0000313" key="1">
    <source>
        <dbReference type="Proteomes" id="UP000887577"/>
    </source>
</evidence>
<proteinExistence type="predicted"/>
<dbReference type="WBParaSite" id="PSU_v2.g10085.t1">
    <property type="protein sequence ID" value="PSU_v2.g10085.t1"/>
    <property type="gene ID" value="PSU_v2.g10085"/>
</dbReference>
<dbReference type="InterPro" id="IPR046940">
    <property type="entry name" value="TPPII_Ig-like_sf"/>
</dbReference>
<keyword evidence="1" id="KW-1185">Reference proteome</keyword>
<name>A0A914XSZ5_9BILA</name>
<accession>A0A914XSZ5</accession>
<dbReference type="Proteomes" id="UP000887577">
    <property type="component" value="Unplaced"/>
</dbReference>
<dbReference type="AlphaFoldDB" id="A0A914XSZ5"/>
<reference evidence="2" key="1">
    <citation type="submission" date="2022-11" db="UniProtKB">
        <authorList>
            <consortium name="WormBaseParasite"/>
        </authorList>
    </citation>
    <scope>IDENTIFICATION</scope>
</reference>